<dbReference type="InterPro" id="IPR020472">
    <property type="entry name" value="WD40_PAC1"/>
</dbReference>
<evidence type="ECO:0000313" key="7">
    <source>
        <dbReference type="Proteomes" id="UP001445076"/>
    </source>
</evidence>
<organism evidence="6 7">
    <name type="scientific">Cherax quadricarinatus</name>
    <name type="common">Australian red claw crayfish</name>
    <dbReference type="NCBI Taxonomy" id="27406"/>
    <lineage>
        <taxon>Eukaryota</taxon>
        <taxon>Metazoa</taxon>
        <taxon>Ecdysozoa</taxon>
        <taxon>Arthropoda</taxon>
        <taxon>Crustacea</taxon>
        <taxon>Multicrustacea</taxon>
        <taxon>Malacostraca</taxon>
        <taxon>Eumalacostraca</taxon>
        <taxon>Eucarida</taxon>
        <taxon>Decapoda</taxon>
        <taxon>Pleocyemata</taxon>
        <taxon>Astacidea</taxon>
        <taxon>Parastacoidea</taxon>
        <taxon>Parastacidae</taxon>
        <taxon>Cherax</taxon>
    </lineage>
</organism>
<evidence type="ECO:0000256" key="1">
    <source>
        <dbReference type="ARBA" id="ARBA00022574"/>
    </source>
</evidence>
<name>A0AAW0WP08_CHEQU</name>
<dbReference type="EMBL" id="JARKIK010000052">
    <property type="protein sequence ID" value="KAK8733948.1"/>
    <property type="molecule type" value="Genomic_DNA"/>
</dbReference>
<proteinExistence type="predicted"/>
<dbReference type="SMART" id="SM00320">
    <property type="entry name" value="WD40"/>
    <property type="match status" value="5"/>
</dbReference>
<evidence type="ECO:0000256" key="2">
    <source>
        <dbReference type="ARBA" id="ARBA00022737"/>
    </source>
</evidence>
<keyword evidence="1 5" id="KW-0853">WD repeat</keyword>
<evidence type="ECO:0000256" key="3">
    <source>
        <dbReference type="ARBA" id="ARBA00022763"/>
    </source>
</evidence>
<sequence length="439" mass="49938">MLHEDFSDLPDLEKWRWKLKPVDTGFGTVRSLEKVRLGQLSSLRYRARLQTCLAASHVVSDVRLHELKEVSSTFVTHADLECVDSRYLLCGLSDGGVAIYDTSLIKEGRIYSEVAAVKGGQRQSHQYQVDCVQWYPADAGLFITSSRDKKVKIWDPNHMKTVDQYRIECHILHHCMSPVATKHSLLSVSGDSGEVILCDLRSGSSVHRLQGHVGPVQITQWSPRNQHILVSGGKDQTVRMWDVRAGRACLMALDMENSLCKTTKFKKRSKNVPQAHKSCITSLCFTHDGMWLLSFGYDGHLKLWNSTTGDNMEVKYEEAYTELKKTIHMAISYCTYPDLVFIPCREEILVFDLLSGRLLNVLQGHFLSVLGVVYNPVSMDLYSFGIDHNFITWTPKKLLKSCLSNEENKETVKIARVKKNTRQRVKHEVTQDAWSSDED</sequence>
<keyword evidence="3" id="KW-0227">DNA damage</keyword>
<evidence type="ECO:0000313" key="6">
    <source>
        <dbReference type="EMBL" id="KAK8733948.1"/>
    </source>
</evidence>
<dbReference type="InterPro" id="IPR019775">
    <property type="entry name" value="WD40_repeat_CS"/>
</dbReference>
<dbReference type="PRINTS" id="PR00320">
    <property type="entry name" value="GPROTEINBRPT"/>
</dbReference>
<accession>A0AAW0WP08</accession>
<keyword evidence="2" id="KW-0677">Repeat</keyword>
<dbReference type="SUPFAM" id="SSF50978">
    <property type="entry name" value="WD40 repeat-like"/>
    <property type="match status" value="1"/>
</dbReference>
<feature type="repeat" description="WD" evidence="5">
    <location>
        <begin position="209"/>
        <end position="251"/>
    </location>
</feature>
<evidence type="ECO:0000256" key="5">
    <source>
        <dbReference type="PROSITE-ProRule" id="PRU00221"/>
    </source>
</evidence>
<dbReference type="InterPro" id="IPR036322">
    <property type="entry name" value="WD40_repeat_dom_sf"/>
</dbReference>
<dbReference type="InterPro" id="IPR042238">
    <property type="entry name" value="Rad28/ERCC8/Ckn1/ATCSA-1"/>
</dbReference>
<dbReference type="GO" id="GO:0000109">
    <property type="term" value="C:nucleotide-excision repair complex"/>
    <property type="evidence" value="ECO:0007669"/>
    <property type="project" value="TreeGrafter"/>
</dbReference>
<keyword evidence="7" id="KW-1185">Reference proteome</keyword>
<dbReference type="Gene3D" id="2.130.10.10">
    <property type="entry name" value="YVTN repeat-like/Quinoprotein amine dehydrogenase"/>
    <property type="match status" value="1"/>
</dbReference>
<dbReference type="AlphaFoldDB" id="A0AAW0WP08"/>
<dbReference type="InterPro" id="IPR001680">
    <property type="entry name" value="WD40_rpt"/>
</dbReference>
<feature type="repeat" description="WD" evidence="5">
    <location>
        <begin position="122"/>
        <end position="164"/>
    </location>
</feature>
<dbReference type="PROSITE" id="PS50294">
    <property type="entry name" value="WD_REPEATS_REGION"/>
    <property type="match status" value="3"/>
</dbReference>
<dbReference type="PANTHER" id="PTHR46202">
    <property type="entry name" value="DNA EXCISION REPAIR PROTEIN ERCC-8"/>
    <property type="match status" value="1"/>
</dbReference>
<evidence type="ECO:0000256" key="4">
    <source>
        <dbReference type="ARBA" id="ARBA00023204"/>
    </source>
</evidence>
<dbReference type="Proteomes" id="UP001445076">
    <property type="component" value="Unassembled WGS sequence"/>
</dbReference>
<keyword evidence="4" id="KW-0234">DNA repair</keyword>
<dbReference type="PANTHER" id="PTHR46202:SF1">
    <property type="entry name" value="DNA EXCISION REPAIR PROTEIN ERCC-8"/>
    <property type="match status" value="1"/>
</dbReference>
<dbReference type="GO" id="GO:0043161">
    <property type="term" value="P:proteasome-mediated ubiquitin-dependent protein catabolic process"/>
    <property type="evidence" value="ECO:0007669"/>
    <property type="project" value="TreeGrafter"/>
</dbReference>
<evidence type="ECO:0008006" key="8">
    <source>
        <dbReference type="Google" id="ProtNLM"/>
    </source>
</evidence>
<reference evidence="6 7" key="1">
    <citation type="journal article" date="2024" name="BMC Genomics">
        <title>Genome assembly of redclaw crayfish (Cherax quadricarinatus) provides insights into its immune adaptation and hypoxia tolerance.</title>
        <authorList>
            <person name="Liu Z."/>
            <person name="Zheng J."/>
            <person name="Li H."/>
            <person name="Fang K."/>
            <person name="Wang S."/>
            <person name="He J."/>
            <person name="Zhou D."/>
            <person name="Weng S."/>
            <person name="Chi M."/>
            <person name="Gu Z."/>
            <person name="He J."/>
            <person name="Li F."/>
            <person name="Wang M."/>
        </authorList>
    </citation>
    <scope>NUCLEOTIDE SEQUENCE [LARGE SCALE GENOMIC DNA]</scope>
    <source>
        <strain evidence="6">ZL_2023a</strain>
    </source>
</reference>
<dbReference type="PROSITE" id="PS00678">
    <property type="entry name" value="WD_REPEATS_1"/>
    <property type="match status" value="1"/>
</dbReference>
<gene>
    <name evidence="6" type="ORF">OTU49_006261</name>
</gene>
<dbReference type="GO" id="GO:0031464">
    <property type="term" value="C:Cul4A-RING E3 ubiquitin ligase complex"/>
    <property type="evidence" value="ECO:0007669"/>
    <property type="project" value="TreeGrafter"/>
</dbReference>
<protein>
    <recommendedName>
        <fullName evidence="8">DNA excision repair protein ERCC-8</fullName>
    </recommendedName>
</protein>
<comment type="caution">
    <text evidence="6">The sequence shown here is derived from an EMBL/GenBank/DDBJ whole genome shotgun (WGS) entry which is preliminary data.</text>
</comment>
<dbReference type="Pfam" id="PF00400">
    <property type="entry name" value="WD40"/>
    <property type="match status" value="3"/>
</dbReference>
<dbReference type="PROSITE" id="PS50082">
    <property type="entry name" value="WD_REPEATS_2"/>
    <property type="match status" value="3"/>
</dbReference>
<feature type="repeat" description="WD" evidence="5">
    <location>
        <begin position="273"/>
        <end position="314"/>
    </location>
</feature>
<dbReference type="GO" id="GO:0006283">
    <property type="term" value="P:transcription-coupled nucleotide-excision repair"/>
    <property type="evidence" value="ECO:0007669"/>
    <property type="project" value="InterPro"/>
</dbReference>
<dbReference type="GO" id="GO:0000209">
    <property type="term" value="P:protein polyubiquitination"/>
    <property type="evidence" value="ECO:0007669"/>
    <property type="project" value="TreeGrafter"/>
</dbReference>
<dbReference type="InterPro" id="IPR015943">
    <property type="entry name" value="WD40/YVTN_repeat-like_dom_sf"/>
</dbReference>